<dbReference type="Pfam" id="PF11759">
    <property type="entry name" value="KRTAP"/>
    <property type="match status" value="1"/>
</dbReference>
<reference evidence="6" key="1">
    <citation type="submission" date="2025-08" db="UniProtKB">
        <authorList>
            <consortium name="RefSeq"/>
        </authorList>
    </citation>
    <scope>IDENTIFICATION</scope>
    <source>
        <tissue evidence="6">Blood</tissue>
    </source>
</reference>
<dbReference type="InterPro" id="IPR021743">
    <property type="entry name" value="KRTAP_type8/19/20/21/22"/>
</dbReference>
<dbReference type="RefSeq" id="XP_032132559.1">
    <property type="nucleotide sequence ID" value="XM_032276668.1"/>
</dbReference>
<dbReference type="Proteomes" id="UP000504640">
    <property type="component" value="Unplaced"/>
</dbReference>
<keyword evidence="3" id="KW-0677">Repeat</keyword>
<keyword evidence="4" id="KW-0416">Keratin</keyword>
<evidence type="ECO:0000256" key="2">
    <source>
        <dbReference type="ARBA" id="ARBA00011662"/>
    </source>
</evidence>
<dbReference type="GO" id="GO:0005882">
    <property type="term" value="C:intermediate filament"/>
    <property type="evidence" value="ECO:0007669"/>
    <property type="project" value="UniProtKB-KW"/>
</dbReference>
<evidence type="ECO:0000256" key="3">
    <source>
        <dbReference type="ARBA" id="ARBA00022737"/>
    </source>
</evidence>
<protein>
    <submittedName>
        <fullName evidence="6">Keratin-associated protein 21-2-like</fullName>
    </submittedName>
</protein>
<evidence type="ECO:0000313" key="5">
    <source>
        <dbReference type="Proteomes" id="UP000504640"/>
    </source>
</evidence>
<accession>A0A6J3HSG3</accession>
<sequence>MITKRANRAHVRMTHAFLDVYKDLGRVEDTHTSETSSYTFTEISPPDTMCCNYYRNSCGGCGYSSGWGSGCGSGYGCGYGSGCGYGCGYSSGCGYGCRYDSAYGLGSCYGCGYSSGCCGYQPFCYRRCYSSCC</sequence>
<comment type="function">
    <text evidence="1">In the hair cortex, hair keratin intermediate filaments are embedded in an interfilamentous matrix, consisting of hair keratin-associated proteins (KRTAP), which are essential for the formation of a rigid and resistant hair shaft through their extensive disulfide bond cross-linking with abundant cysteine residues of hair keratins. The matrix proteins include the high-sulfur and high-glycine-tyrosine keratins.</text>
</comment>
<evidence type="ECO:0000313" key="6">
    <source>
        <dbReference type="RefSeq" id="XP_032132559.1"/>
    </source>
</evidence>
<evidence type="ECO:0000256" key="1">
    <source>
        <dbReference type="ARBA" id="ARBA00003327"/>
    </source>
</evidence>
<keyword evidence="5" id="KW-1185">Reference proteome</keyword>
<name>A0A6J3HSG3_SAPAP</name>
<dbReference type="GeneID" id="116550675"/>
<dbReference type="GO" id="GO:0005829">
    <property type="term" value="C:cytosol"/>
    <property type="evidence" value="ECO:0007669"/>
    <property type="project" value="UniProtKB-ARBA"/>
</dbReference>
<organism evidence="5 6">
    <name type="scientific">Sapajus apella</name>
    <name type="common">Brown-capped capuchin</name>
    <name type="synonym">Cebus apella</name>
    <dbReference type="NCBI Taxonomy" id="9515"/>
    <lineage>
        <taxon>Eukaryota</taxon>
        <taxon>Metazoa</taxon>
        <taxon>Chordata</taxon>
        <taxon>Craniata</taxon>
        <taxon>Vertebrata</taxon>
        <taxon>Euteleostomi</taxon>
        <taxon>Mammalia</taxon>
        <taxon>Eutheria</taxon>
        <taxon>Euarchontoglires</taxon>
        <taxon>Primates</taxon>
        <taxon>Haplorrhini</taxon>
        <taxon>Platyrrhini</taxon>
        <taxon>Cebidae</taxon>
        <taxon>Cebinae</taxon>
        <taxon>Sapajus</taxon>
    </lineage>
</organism>
<evidence type="ECO:0000256" key="4">
    <source>
        <dbReference type="ARBA" id="ARBA00022744"/>
    </source>
</evidence>
<dbReference type="AlphaFoldDB" id="A0A6J3HSG3"/>
<proteinExistence type="predicted"/>
<comment type="subunit">
    <text evidence="2">Interacts with hair keratins.</text>
</comment>
<gene>
    <name evidence="6" type="primary">LOC116550675</name>
</gene>